<reference evidence="1" key="1">
    <citation type="submission" date="2020-06" db="EMBL/GenBank/DDBJ databases">
        <title>Draft genome of Bugula neritina, a colonial animal packing powerful symbionts and potential medicines.</title>
        <authorList>
            <person name="Rayko M."/>
        </authorList>
    </citation>
    <scope>NUCLEOTIDE SEQUENCE [LARGE SCALE GENOMIC DNA]</scope>
    <source>
        <strain evidence="1">Kwan_BN1</strain>
    </source>
</reference>
<organism evidence="1 2">
    <name type="scientific">Bugula neritina</name>
    <name type="common">Brown bryozoan</name>
    <name type="synonym">Sertularia neritina</name>
    <dbReference type="NCBI Taxonomy" id="10212"/>
    <lineage>
        <taxon>Eukaryota</taxon>
        <taxon>Metazoa</taxon>
        <taxon>Spiralia</taxon>
        <taxon>Lophotrochozoa</taxon>
        <taxon>Bryozoa</taxon>
        <taxon>Gymnolaemata</taxon>
        <taxon>Cheilostomatida</taxon>
        <taxon>Flustrina</taxon>
        <taxon>Buguloidea</taxon>
        <taxon>Bugulidae</taxon>
        <taxon>Bugula</taxon>
    </lineage>
</organism>
<dbReference type="InterPro" id="IPR029034">
    <property type="entry name" value="Cystine-knot_cytokine"/>
</dbReference>
<sequence>MKNIMKYKGGSMMPEYLANNEETVHRLPDAKAMRFNAKIFIGNSRGAFRSQALERNGQLLNAERKLEANALSMKQKLQKQTAFTDSTDFGGNFFSNNRILERKKRETLVDWNCSEAGETTEVDADYVHLCKICSGKRYLPVDRYPRYVNEVRCSATENSCLGNNNGKCVETQFNAHLLKRKVGECRLCVKETEVLAVDEWEVYIEPIRVGCECILNKKSNYRQQWFSAGSN</sequence>
<comment type="caution">
    <text evidence="1">The sequence shown here is derived from an EMBL/GenBank/DDBJ whole genome shotgun (WGS) entry which is preliminary data.</text>
</comment>
<evidence type="ECO:0000313" key="1">
    <source>
        <dbReference type="EMBL" id="KAF6033063.1"/>
    </source>
</evidence>
<dbReference type="Proteomes" id="UP000593567">
    <property type="component" value="Unassembled WGS sequence"/>
</dbReference>
<dbReference type="PANTHER" id="PTHR33995">
    <property type="entry name" value="PROTEIN CBG18546"/>
    <property type="match status" value="1"/>
</dbReference>
<accession>A0A7J7K4F1</accession>
<protein>
    <submittedName>
        <fullName evidence="1">Uncharacterized protein</fullName>
    </submittedName>
</protein>
<evidence type="ECO:0000313" key="2">
    <source>
        <dbReference type="Proteomes" id="UP000593567"/>
    </source>
</evidence>
<proteinExistence type="predicted"/>
<dbReference type="AlphaFoldDB" id="A0A7J7K4F1"/>
<dbReference type="SUPFAM" id="SSF57501">
    <property type="entry name" value="Cystine-knot cytokines"/>
    <property type="match status" value="1"/>
</dbReference>
<dbReference type="PANTHER" id="PTHR33995:SF7">
    <property type="entry name" value="BURSICON SUBUNIT ALPHA-RELATED"/>
    <property type="match status" value="1"/>
</dbReference>
<dbReference type="EMBL" id="VXIV02001458">
    <property type="protein sequence ID" value="KAF6033063.1"/>
    <property type="molecule type" value="Genomic_DNA"/>
</dbReference>
<keyword evidence="2" id="KW-1185">Reference proteome</keyword>
<name>A0A7J7K4F1_BUGNE</name>
<gene>
    <name evidence="1" type="ORF">EB796_008644</name>
</gene>
<dbReference type="OrthoDB" id="5977230at2759"/>